<dbReference type="EMBL" id="CP023566">
    <property type="protein sequence ID" value="AWZ41278.1"/>
    <property type="molecule type" value="Genomic_DNA"/>
</dbReference>
<dbReference type="OrthoDB" id="2183780at2"/>
<reference evidence="4 5" key="1">
    <citation type="submission" date="2017-09" db="EMBL/GenBank/DDBJ databases">
        <title>Predominant Lactobacillus spp. isolated from feces of mice subjected to short-term calorie restriction.</title>
        <authorList>
            <person name="Zhang C."/>
            <person name="Zhao L."/>
            <person name="Pan F."/>
        </authorList>
    </citation>
    <scope>NUCLEOTIDE SEQUENCE [LARGE SCALE GENOMIC DNA]</scope>
    <source>
        <strain evidence="2 4">CR141</strain>
        <strain evidence="1 5">CR147</strain>
    </source>
</reference>
<dbReference type="GeneID" id="48465847"/>
<evidence type="ECO:0000313" key="1">
    <source>
        <dbReference type="EMBL" id="AWZ37731.1"/>
    </source>
</evidence>
<dbReference type="RefSeq" id="WP_112195510.1">
    <property type="nucleotide sequence ID" value="NZ_CP023565.1"/>
</dbReference>
<protein>
    <submittedName>
        <fullName evidence="3">Capsid protein</fullName>
    </submittedName>
</protein>
<dbReference type="InterPro" id="IPR019612">
    <property type="entry name" value="Minor_capsid_put"/>
</dbReference>
<dbReference type="Proteomes" id="UP000289316">
    <property type="component" value="Unassembled WGS sequence"/>
</dbReference>
<proteinExistence type="predicted"/>
<dbReference type="AlphaFoldDB" id="A0A2Z4W1J6"/>
<keyword evidence="4" id="KW-1185">Reference proteome</keyword>
<evidence type="ECO:0000313" key="2">
    <source>
        <dbReference type="EMBL" id="AWZ41278.1"/>
    </source>
</evidence>
<evidence type="ECO:0000313" key="5">
    <source>
        <dbReference type="Proteomes" id="UP000250153"/>
    </source>
</evidence>
<name>A0A2Z4W1J6_9LACO</name>
<dbReference type="STRING" id="1622.GCA_001953785_02111"/>
<dbReference type="Proteomes" id="UP000250143">
    <property type="component" value="Chromosome"/>
</dbReference>
<evidence type="ECO:0000313" key="3">
    <source>
        <dbReference type="EMBL" id="RXV74952.1"/>
    </source>
</evidence>
<evidence type="ECO:0000313" key="4">
    <source>
        <dbReference type="Proteomes" id="UP000250143"/>
    </source>
</evidence>
<gene>
    <name evidence="2" type="ORF">CPQ89_09705</name>
    <name evidence="1" type="ORF">CPS94_01765</name>
    <name evidence="3" type="ORF">D6C19_03410</name>
</gene>
<accession>A0A2Z4W1J6</accession>
<dbReference type="KEGG" id="lmur:CPS94_01765"/>
<dbReference type="EMBL" id="QZFR01000015">
    <property type="protein sequence ID" value="RXV74952.1"/>
    <property type="molecule type" value="Genomic_DNA"/>
</dbReference>
<sequence length="121" mass="13536">MVNIPRISKQLCNQKVEFIESNVSDETDDWGKPIKTEKATQVNNVIVQEQTIYAGNGNSRVITANAVVFLFAGVTDPMPKLSREDVGNKIKYAGKEWTIINIVVNQDPFSNGVYSYELEVL</sequence>
<evidence type="ECO:0000313" key="6">
    <source>
        <dbReference type="Proteomes" id="UP000289316"/>
    </source>
</evidence>
<dbReference type="Proteomes" id="UP000250153">
    <property type="component" value="Chromosome"/>
</dbReference>
<dbReference type="Pfam" id="PF10665">
    <property type="entry name" value="Minor_capsid_1"/>
    <property type="match status" value="1"/>
</dbReference>
<reference evidence="3 6" key="2">
    <citation type="submission" date="2018-09" db="EMBL/GenBank/DDBJ databases">
        <title>Murine metabolic-syndrome-specific gut microbial biobank.</title>
        <authorList>
            <person name="Liu C."/>
        </authorList>
    </citation>
    <scope>NUCLEOTIDE SEQUENCE [LARGE SCALE GENOMIC DNA]</scope>
    <source>
        <strain evidence="3 6">C-30</strain>
    </source>
</reference>
<organism evidence="3 6">
    <name type="scientific">Ligilactobacillus murinus</name>
    <dbReference type="NCBI Taxonomy" id="1622"/>
    <lineage>
        <taxon>Bacteria</taxon>
        <taxon>Bacillati</taxon>
        <taxon>Bacillota</taxon>
        <taxon>Bacilli</taxon>
        <taxon>Lactobacillales</taxon>
        <taxon>Lactobacillaceae</taxon>
        <taxon>Ligilactobacillus</taxon>
    </lineage>
</organism>
<dbReference type="EMBL" id="CP023565">
    <property type="protein sequence ID" value="AWZ37731.1"/>
    <property type="molecule type" value="Genomic_DNA"/>
</dbReference>